<feature type="transmembrane region" description="Helical" evidence="1">
    <location>
        <begin position="46"/>
        <end position="63"/>
    </location>
</feature>
<reference evidence="2 3" key="1">
    <citation type="submission" date="2019-08" db="EMBL/GenBank/DDBJ databases">
        <title>Calorimonas adulescens gen. nov., sp. nov., an anaerobic thermophilic bacterium from Sakhalin hot spring.</title>
        <authorList>
            <person name="Khomyakova M.A."/>
            <person name="Merkel A.Y."/>
            <person name="Novikov A."/>
            <person name="Bonch-Osmolovskaya E.A."/>
            <person name="Slobodkin A.I."/>
        </authorList>
    </citation>
    <scope>NUCLEOTIDE SEQUENCE [LARGE SCALE GENOMIC DNA]</scope>
    <source>
        <strain evidence="2 3">A05MB</strain>
    </source>
</reference>
<sequence>MDINAEVYAFLTMVYCGIVMGILFSVYCEKRRLFKRGPIMGPIEDILFWIVQAGVLFLFLYWSNYGEIRMFSMLGAAVGFTVYYHTLRWLVVRILDFAFTTIIKAFSFISATLRRVRHTIKGAAKKITSIKFFCKNKRN</sequence>
<feature type="transmembrane region" description="Helical" evidence="1">
    <location>
        <begin position="70"/>
        <end position="91"/>
    </location>
</feature>
<feature type="transmembrane region" description="Helical" evidence="1">
    <location>
        <begin position="7"/>
        <end position="26"/>
    </location>
</feature>
<keyword evidence="1" id="KW-0472">Membrane</keyword>
<dbReference type="RefSeq" id="WP_149545966.1">
    <property type="nucleotide sequence ID" value="NZ_VTPS01000018.1"/>
</dbReference>
<dbReference type="InterPro" id="IPR019074">
    <property type="entry name" value="YabQ"/>
</dbReference>
<evidence type="ECO:0000313" key="3">
    <source>
        <dbReference type="Proteomes" id="UP000322976"/>
    </source>
</evidence>
<keyword evidence="1" id="KW-1133">Transmembrane helix</keyword>
<evidence type="ECO:0000313" key="2">
    <source>
        <dbReference type="EMBL" id="TZE81098.1"/>
    </source>
</evidence>
<comment type="caution">
    <text evidence="2">The sequence shown here is derived from an EMBL/GenBank/DDBJ whole genome shotgun (WGS) entry which is preliminary data.</text>
</comment>
<dbReference type="Proteomes" id="UP000322976">
    <property type="component" value="Unassembled WGS sequence"/>
</dbReference>
<keyword evidence="3" id="KW-1185">Reference proteome</keyword>
<proteinExistence type="predicted"/>
<gene>
    <name evidence="2" type="primary">yabQ</name>
    <name evidence="2" type="ORF">FWJ32_10790</name>
</gene>
<protein>
    <submittedName>
        <fullName evidence="2">Spore cortex biosynthesis protein YabQ</fullName>
    </submittedName>
</protein>
<evidence type="ECO:0000256" key="1">
    <source>
        <dbReference type="SAM" id="Phobius"/>
    </source>
</evidence>
<dbReference type="EMBL" id="VTPS01000018">
    <property type="protein sequence ID" value="TZE81098.1"/>
    <property type="molecule type" value="Genomic_DNA"/>
</dbReference>
<dbReference type="AlphaFoldDB" id="A0A5D8QCN7"/>
<accession>A0A5D8QCN7</accession>
<dbReference type="NCBIfam" id="TIGR02893">
    <property type="entry name" value="spore_yabQ"/>
    <property type="match status" value="1"/>
</dbReference>
<organism evidence="2 3">
    <name type="scientific">Calorimonas adulescens</name>
    <dbReference type="NCBI Taxonomy" id="2606906"/>
    <lineage>
        <taxon>Bacteria</taxon>
        <taxon>Bacillati</taxon>
        <taxon>Bacillota</taxon>
        <taxon>Clostridia</taxon>
        <taxon>Thermoanaerobacterales</taxon>
        <taxon>Thermoanaerobacteraceae</taxon>
        <taxon>Calorimonas</taxon>
    </lineage>
</organism>
<dbReference type="Pfam" id="PF09578">
    <property type="entry name" value="Spore_YabQ"/>
    <property type="match status" value="1"/>
</dbReference>
<name>A0A5D8QCN7_9THEO</name>
<keyword evidence="1" id="KW-0812">Transmembrane</keyword>
<feature type="transmembrane region" description="Helical" evidence="1">
    <location>
        <begin position="97"/>
        <end position="116"/>
    </location>
</feature>